<comment type="caution">
    <text evidence="9">The sequence shown here is derived from an EMBL/GenBank/DDBJ whole genome shotgun (WGS) entry which is preliminary data.</text>
</comment>
<name>A0A7V4WUK7_CALAY</name>
<feature type="chain" id="PRO_5031154589" evidence="8">
    <location>
        <begin position="21"/>
        <end position="420"/>
    </location>
</feature>
<gene>
    <name evidence="9" type="ORF">ENK44_06405</name>
</gene>
<dbReference type="Gene3D" id="2.40.160.60">
    <property type="entry name" value="Outer membrane protein transport protein (OMPP1/FadL/TodX)"/>
    <property type="match status" value="1"/>
</dbReference>
<keyword evidence="3" id="KW-1134">Transmembrane beta strand</keyword>
<dbReference type="Pfam" id="PF03349">
    <property type="entry name" value="Toluene_X"/>
    <property type="match status" value="1"/>
</dbReference>
<evidence type="ECO:0000256" key="3">
    <source>
        <dbReference type="ARBA" id="ARBA00022452"/>
    </source>
</evidence>
<dbReference type="Proteomes" id="UP000885779">
    <property type="component" value="Unassembled WGS sequence"/>
</dbReference>
<evidence type="ECO:0000256" key="6">
    <source>
        <dbReference type="ARBA" id="ARBA00023136"/>
    </source>
</evidence>
<dbReference type="PANTHER" id="PTHR35093">
    <property type="entry name" value="OUTER MEMBRANE PROTEIN NMB0088-RELATED"/>
    <property type="match status" value="1"/>
</dbReference>
<protein>
    <submittedName>
        <fullName evidence="9">Transporter</fullName>
    </submittedName>
</protein>
<dbReference type="EMBL" id="DRQG01000061">
    <property type="protein sequence ID" value="HGY55310.1"/>
    <property type="molecule type" value="Genomic_DNA"/>
</dbReference>
<evidence type="ECO:0000313" key="9">
    <source>
        <dbReference type="EMBL" id="HGY55310.1"/>
    </source>
</evidence>
<evidence type="ECO:0000256" key="4">
    <source>
        <dbReference type="ARBA" id="ARBA00022692"/>
    </source>
</evidence>
<dbReference type="GO" id="GO:0009279">
    <property type="term" value="C:cell outer membrane"/>
    <property type="evidence" value="ECO:0007669"/>
    <property type="project" value="UniProtKB-SubCell"/>
</dbReference>
<evidence type="ECO:0000256" key="8">
    <source>
        <dbReference type="SAM" id="SignalP"/>
    </source>
</evidence>
<comment type="subcellular location">
    <subcellularLocation>
        <location evidence="1">Cell outer membrane</location>
        <topology evidence="1">Multi-pass membrane protein</topology>
    </subcellularLocation>
</comment>
<dbReference type="GO" id="GO:0015483">
    <property type="term" value="F:long-chain fatty acid transporting porin activity"/>
    <property type="evidence" value="ECO:0007669"/>
    <property type="project" value="TreeGrafter"/>
</dbReference>
<dbReference type="InterPro" id="IPR005017">
    <property type="entry name" value="OMPP1/FadL/TodX"/>
</dbReference>
<comment type="similarity">
    <text evidence="2">Belongs to the OmpP1/FadL family.</text>
</comment>
<keyword evidence="5 8" id="KW-0732">Signal</keyword>
<organism evidence="9">
    <name type="scientific">Caldithrix abyssi</name>
    <dbReference type="NCBI Taxonomy" id="187145"/>
    <lineage>
        <taxon>Bacteria</taxon>
        <taxon>Pseudomonadati</taxon>
        <taxon>Calditrichota</taxon>
        <taxon>Calditrichia</taxon>
        <taxon>Calditrichales</taxon>
        <taxon>Calditrichaceae</taxon>
        <taxon>Caldithrix</taxon>
    </lineage>
</organism>
<sequence>MIKTKLWLFILSVSVSTAFGSGFSIYEQGAKASGMASAFIAQSNDLSALFYNPAGITALPGLQVGLGTTIIQTDFDFTGPDVVDSRLYTPAEQGVFPPSTIYATYNVIPDLTVGFAFYSMFGLASEWGSETQPWVGHFLTTKSSLQTYSLNPVIAYRVLDNLSVAIGAVAMQANVLMEKDIYFSARMLEGHSKLKAETMGYGFNAALQYEPLEGLFFGLTYRSNVQLDFNDGTAAFTFPKTGDPVIDQEVAALFPNGTQASASIKMPDFIGVGLSYRFTPNLTVEADYTRFGWSSYDKLVVDFNEPVAGQTQSVTERNYRDASSVRVGLEYYALDNLALRTGYAWEESAVPDAYVEPSLPEGTRHIYSFGMGYVIWDFKLDLSYQVLLQDDRNIENSVENFNGKYRGLANMYGVSLGYAF</sequence>
<evidence type="ECO:0000256" key="1">
    <source>
        <dbReference type="ARBA" id="ARBA00004571"/>
    </source>
</evidence>
<keyword evidence="6" id="KW-0472">Membrane</keyword>
<accession>A0A7V4WUK7</accession>
<reference evidence="9" key="1">
    <citation type="journal article" date="2020" name="mSystems">
        <title>Genome- and Community-Level Interaction Insights into Carbon Utilization and Element Cycling Functions of Hydrothermarchaeota in Hydrothermal Sediment.</title>
        <authorList>
            <person name="Zhou Z."/>
            <person name="Liu Y."/>
            <person name="Xu W."/>
            <person name="Pan J."/>
            <person name="Luo Z.H."/>
            <person name="Li M."/>
        </authorList>
    </citation>
    <scope>NUCLEOTIDE SEQUENCE [LARGE SCALE GENOMIC DNA]</scope>
    <source>
        <strain evidence="9">HyVt-577</strain>
    </source>
</reference>
<feature type="signal peptide" evidence="8">
    <location>
        <begin position="1"/>
        <end position="20"/>
    </location>
</feature>
<keyword evidence="7" id="KW-0998">Cell outer membrane</keyword>
<proteinExistence type="inferred from homology"/>
<dbReference type="SUPFAM" id="SSF56935">
    <property type="entry name" value="Porins"/>
    <property type="match status" value="1"/>
</dbReference>
<evidence type="ECO:0000256" key="2">
    <source>
        <dbReference type="ARBA" id="ARBA00008163"/>
    </source>
</evidence>
<keyword evidence="4" id="KW-0812">Transmembrane</keyword>
<dbReference type="PANTHER" id="PTHR35093:SF8">
    <property type="entry name" value="OUTER MEMBRANE PROTEIN NMB0088-RELATED"/>
    <property type="match status" value="1"/>
</dbReference>
<evidence type="ECO:0000256" key="5">
    <source>
        <dbReference type="ARBA" id="ARBA00022729"/>
    </source>
</evidence>
<evidence type="ECO:0000256" key="7">
    <source>
        <dbReference type="ARBA" id="ARBA00023237"/>
    </source>
</evidence>
<dbReference type="AlphaFoldDB" id="A0A7V4WUK7"/>